<dbReference type="EMBL" id="UINC01082032">
    <property type="protein sequence ID" value="SVC26432.1"/>
    <property type="molecule type" value="Genomic_DNA"/>
</dbReference>
<sequence>KEIYEEIVNSSESPIELFHGYTYSGHPVAAAAGIATLEVYEKEELFQRAKKMEPIFENSLHSLKGERFIIDIRNFGLMGAIHFGSEEKKNATEISSQVFKYCYENDVLVRFSGDFIVLSPALIVEEDHINTIVDTLRKGIQSI</sequence>
<dbReference type="GO" id="GO:0009102">
    <property type="term" value="P:biotin biosynthetic process"/>
    <property type="evidence" value="ECO:0007669"/>
    <property type="project" value="TreeGrafter"/>
</dbReference>
<evidence type="ECO:0000256" key="3">
    <source>
        <dbReference type="ARBA" id="ARBA00022898"/>
    </source>
</evidence>
<dbReference type="PANTHER" id="PTHR42684">
    <property type="entry name" value="ADENOSYLMETHIONINE-8-AMINO-7-OXONONANOATE AMINOTRANSFERASE"/>
    <property type="match status" value="1"/>
</dbReference>
<proteinExistence type="predicted"/>
<gene>
    <name evidence="4" type="ORF">METZ01_LOCUS279286</name>
</gene>
<dbReference type="PANTHER" id="PTHR42684:SF1">
    <property type="entry name" value="BETA-ALANINE--PYRUVATE AMINOTRANSFERASE"/>
    <property type="match status" value="1"/>
</dbReference>
<evidence type="ECO:0000313" key="4">
    <source>
        <dbReference type="EMBL" id="SVC26432.1"/>
    </source>
</evidence>
<dbReference type="Pfam" id="PF00202">
    <property type="entry name" value="Aminotran_3"/>
    <property type="match status" value="1"/>
</dbReference>
<evidence type="ECO:0000256" key="1">
    <source>
        <dbReference type="ARBA" id="ARBA00022576"/>
    </source>
</evidence>
<keyword evidence="3" id="KW-0663">Pyridoxal phosphate</keyword>
<dbReference type="GO" id="GO:0030170">
    <property type="term" value="F:pyridoxal phosphate binding"/>
    <property type="evidence" value="ECO:0007669"/>
    <property type="project" value="InterPro"/>
</dbReference>
<evidence type="ECO:0000256" key="2">
    <source>
        <dbReference type="ARBA" id="ARBA00022679"/>
    </source>
</evidence>
<dbReference type="Gene3D" id="3.40.640.10">
    <property type="entry name" value="Type I PLP-dependent aspartate aminotransferase-like (Major domain)"/>
    <property type="match status" value="1"/>
</dbReference>
<keyword evidence="1" id="KW-0032">Aminotransferase</keyword>
<organism evidence="4">
    <name type="scientific">marine metagenome</name>
    <dbReference type="NCBI Taxonomy" id="408172"/>
    <lineage>
        <taxon>unclassified sequences</taxon>
        <taxon>metagenomes</taxon>
        <taxon>ecological metagenomes</taxon>
    </lineage>
</organism>
<keyword evidence="2" id="KW-0808">Transferase</keyword>
<dbReference type="InterPro" id="IPR005814">
    <property type="entry name" value="Aminotrans_3"/>
</dbReference>
<accession>A0A382KT88</accession>
<name>A0A382KT88_9ZZZZ</name>
<dbReference type="SUPFAM" id="SSF53383">
    <property type="entry name" value="PLP-dependent transferases"/>
    <property type="match status" value="1"/>
</dbReference>
<dbReference type="InterPro" id="IPR015421">
    <property type="entry name" value="PyrdxlP-dep_Trfase_major"/>
</dbReference>
<dbReference type="AlphaFoldDB" id="A0A382KT88"/>
<dbReference type="InterPro" id="IPR015422">
    <property type="entry name" value="PyrdxlP-dep_Trfase_small"/>
</dbReference>
<evidence type="ECO:0008006" key="5">
    <source>
        <dbReference type="Google" id="ProtNLM"/>
    </source>
</evidence>
<protein>
    <recommendedName>
        <fullName evidence="5">Aspartate aminotransferase family protein</fullName>
    </recommendedName>
</protein>
<reference evidence="4" key="1">
    <citation type="submission" date="2018-05" db="EMBL/GenBank/DDBJ databases">
        <authorList>
            <person name="Lanie J.A."/>
            <person name="Ng W.-L."/>
            <person name="Kazmierczak K.M."/>
            <person name="Andrzejewski T.M."/>
            <person name="Davidsen T.M."/>
            <person name="Wayne K.J."/>
            <person name="Tettelin H."/>
            <person name="Glass J.I."/>
            <person name="Rusch D."/>
            <person name="Podicherti R."/>
            <person name="Tsui H.-C.T."/>
            <person name="Winkler M.E."/>
        </authorList>
    </citation>
    <scope>NUCLEOTIDE SEQUENCE</scope>
</reference>
<dbReference type="InterPro" id="IPR015424">
    <property type="entry name" value="PyrdxlP-dep_Trfase"/>
</dbReference>
<dbReference type="GO" id="GO:0004015">
    <property type="term" value="F:adenosylmethionine-8-amino-7-oxononanoate transaminase activity"/>
    <property type="evidence" value="ECO:0007669"/>
    <property type="project" value="TreeGrafter"/>
</dbReference>
<feature type="non-terminal residue" evidence="4">
    <location>
        <position position="1"/>
    </location>
</feature>
<dbReference type="Gene3D" id="3.90.1150.10">
    <property type="entry name" value="Aspartate Aminotransferase, domain 1"/>
    <property type="match status" value="1"/>
</dbReference>